<dbReference type="SUPFAM" id="SSF56112">
    <property type="entry name" value="Protein kinase-like (PK-like)"/>
    <property type="match status" value="1"/>
</dbReference>
<dbReference type="InterPro" id="IPR050249">
    <property type="entry name" value="Pseudomonas-type_ThrB"/>
</dbReference>
<organism evidence="3 4">
    <name type="scientific">Mucilaginibacter xinganensis</name>
    <dbReference type="NCBI Taxonomy" id="1234841"/>
    <lineage>
        <taxon>Bacteria</taxon>
        <taxon>Pseudomonadati</taxon>
        <taxon>Bacteroidota</taxon>
        <taxon>Sphingobacteriia</taxon>
        <taxon>Sphingobacteriales</taxon>
        <taxon>Sphingobacteriaceae</taxon>
        <taxon>Mucilaginibacter</taxon>
    </lineage>
</organism>
<gene>
    <name evidence="3" type="ORF">MuYL_3025</name>
</gene>
<dbReference type="PANTHER" id="PTHR21064:SF6">
    <property type="entry name" value="AMINOGLYCOSIDE PHOSPHOTRANSFERASE DOMAIN-CONTAINING PROTEIN"/>
    <property type="match status" value="1"/>
</dbReference>
<dbReference type="AlphaFoldDB" id="A0A223NYQ2"/>
<dbReference type="GO" id="GO:0009088">
    <property type="term" value="P:threonine biosynthetic process"/>
    <property type="evidence" value="ECO:0007669"/>
    <property type="project" value="TreeGrafter"/>
</dbReference>
<name>A0A223NYQ2_9SPHI</name>
<accession>A0A223NYQ2</accession>
<evidence type="ECO:0000313" key="3">
    <source>
        <dbReference type="EMBL" id="ASU34910.1"/>
    </source>
</evidence>
<dbReference type="KEGG" id="muc:MuYL_3025"/>
<proteinExistence type="inferred from homology"/>
<reference evidence="3 4" key="1">
    <citation type="submission" date="2017-08" db="EMBL/GenBank/DDBJ databases">
        <title>Complete genome sequence of Mucilaginibacter sp. strain BJC16-A31.</title>
        <authorList>
            <consortium name="Henan University of Science and Technology"/>
            <person name="You X."/>
        </authorList>
    </citation>
    <scope>NUCLEOTIDE SEQUENCE [LARGE SCALE GENOMIC DNA]</scope>
    <source>
        <strain evidence="3 4">BJC16-A31</strain>
    </source>
</reference>
<dbReference type="OrthoDB" id="241498at2"/>
<dbReference type="InterPro" id="IPR011009">
    <property type="entry name" value="Kinase-like_dom_sf"/>
</dbReference>
<dbReference type="EMBL" id="CP022743">
    <property type="protein sequence ID" value="ASU34910.1"/>
    <property type="molecule type" value="Genomic_DNA"/>
</dbReference>
<protein>
    <recommendedName>
        <fullName evidence="2">Aminoglycoside phosphotransferase domain-containing protein</fullName>
    </recommendedName>
</protein>
<sequence length="331" mass="38649">MDIFPTQYSTLSSKALNDFISNRYELSDTQCRLLIRNVSDTYVVESLTNKYIFKIYRDAHRKLEEIKGEVELLTILTNSGAKVSYPLKDLNGNSIQAFNAAEGTRYGVLFTYAKGGVVNKMSDQQLAVLGREMAAVHNVTAEIELTHKRHTFDIHSTIIDPLERIKSVFDELPLEYAWLNQTAKTVIAAMGTIDYRHFSHGYCHYDFLPKNFHFDEGNNLTFFDFDFAGKGYLVNDITSLYIHYFLDATLGRLPREEADKAFHIFVEHYRSTRPLHDEELKAMPYFGFAFWVFYLGFQFDNFDDWSSIFFNKKFLIDRVALIKKWMDYFEK</sequence>
<evidence type="ECO:0000256" key="1">
    <source>
        <dbReference type="ARBA" id="ARBA00038240"/>
    </source>
</evidence>
<dbReference type="GO" id="GO:0004413">
    <property type="term" value="F:homoserine kinase activity"/>
    <property type="evidence" value="ECO:0007669"/>
    <property type="project" value="TreeGrafter"/>
</dbReference>
<comment type="similarity">
    <text evidence="1">Belongs to the pseudomonas-type ThrB family.</text>
</comment>
<dbReference type="Gene3D" id="3.30.200.20">
    <property type="entry name" value="Phosphorylase Kinase, domain 1"/>
    <property type="match status" value="1"/>
</dbReference>
<dbReference type="InterPro" id="IPR002575">
    <property type="entry name" value="Aminoglycoside_PTrfase"/>
</dbReference>
<dbReference type="PANTHER" id="PTHR21064">
    <property type="entry name" value="AMINOGLYCOSIDE PHOSPHOTRANSFERASE DOMAIN-CONTAINING PROTEIN-RELATED"/>
    <property type="match status" value="1"/>
</dbReference>
<feature type="domain" description="Aminoglycoside phosphotransferase" evidence="2">
    <location>
        <begin position="39"/>
        <end position="275"/>
    </location>
</feature>
<evidence type="ECO:0000313" key="4">
    <source>
        <dbReference type="Proteomes" id="UP000215002"/>
    </source>
</evidence>
<dbReference type="RefSeq" id="WP_094571195.1">
    <property type="nucleotide sequence ID" value="NZ_CP022743.1"/>
</dbReference>
<dbReference type="Pfam" id="PF01636">
    <property type="entry name" value="APH"/>
    <property type="match status" value="1"/>
</dbReference>
<keyword evidence="4" id="KW-1185">Reference proteome</keyword>
<dbReference type="Gene3D" id="3.90.1200.10">
    <property type="match status" value="1"/>
</dbReference>
<dbReference type="Proteomes" id="UP000215002">
    <property type="component" value="Chromosome"/>
</dbReference>
<evidence type="ECO:0000259" key="2">
    <source>
        <dbReference type="Pfam" id="PF01636"/>
    </source>
</evidence>